<dbReference type="PANTHER" id="PTHR43756">
    <property type="entry name" value="CHOLINE MONOOXYGENASE, CHLOROPLASTIC"/>
    <property type="match status" value="1"/>
</dbReference>
<dbReference type="Gene3D" id="3.90.380.10">
    <property type="entry name" value="Naphthalene 1,2-dioxygenase Alpha Subunit, Chain A, domain 1"/>
    <property type="match status" value="1"/>
</dbReference>
<evidence type="ECO:0000256" key="5">
    <source>
        <dbReference type="ARBA" id="ARBA00023004"/>
    </source>
</evidence>
<evidence type="ECO:0000313" key="9">
    <source>
        <dbReference type="Proteomes" id="UP000198462"/>
    </source>
</evidence>
<comment type="caution">
    <text evidence="8">The sequence shown here is derived from an EMBL/GenBank/DDBJ whole genome shotgun (WGS) entry which is preliminary data.</text>
</comment>
<dbReference type="InterPro" id="IPR001663">
    <property type="entry name" value="Rng_hydr_dOase-A"/>
</dbReference>
<dbReference type="SUPFAM" id="SSF50022">
    <property type="entry name" value="ISP domain"/>
    <property type="match status" value="1"/>
</dbReference>
<dbReference type="Proteomes" id="UP000198462">
    <property type="component" value="Unassembled WGS sequence"/>
</dbReference>
<dbReference type="GO" id="GO:0051537">
    <property type="term" value="F:2 iron, 2 sulfur cluster binding"/>
    <property type="evidence" value="ECO:0007669"/>
    <property type="project" value="UniProtKB-KW"/>
</dbReference>
<feature type="domain" description="Rieske" evidence="7">
    <location>
        <begin position="58"/>
        <end position="167"/>
    </location>
</feature>
<keyword evidence="2" id="KW-0001">2Fe-2S</keyword>
<dbReference type="EMBL" id="NFZT01000001">
    <property type="protein sequence ID" value="OWV34559.1"/>
    <property type="molecule type" value="Genomic_DNA"/>
</dbReference>
<dbReference type="OrthoDB" id="7458380at2"/>
<name>A0A219B9R6_9SPHN</name>
<dbReference type="Pfam" id="PF00355">
    <property type="entry name" value="Rieske"/>
    <property type="match status" value="1"/>
</dbReference>
<dbReference type="PROSITE" id="PS51296">
    <property type="entry name" value="RIESKE"/>
    <property type="match status" value="1"/>
</dbReference>
<dbReference type="Pfam" id="PF00848">
    <property type="entry name" value="Ring_hydroxyl_A"/>
    <property type="match status" value="1"/>
</dbReference>
<keyword evidence="5" id="KW-0408">Iron</keyword>
<dbReference type="STRING" id="1234595.C725_1904"/>
<evidence type="ECO:0000256" key="6">
    <source>
        <dbReference type="ARBA" id="ARBA00023014"/>
    </source>
</evidence>
<dbReference type="Gene3D" id="2.102.10.10">
    <property type="entry name" value="Rieske [2Fe-2S] iron-sulphur domain"/>
    <property type="match status" value="1"/>
</dbReference>
<reference evidence="9" key="1">
    <citation type="submission" date="2017-05" db="EMBL/GenBank/DDBJ databases">
        <authorList>
            <person name="Lin X."/>
        </authorList>
    </citation>
    <scope>NUCLEOTIDE SEQUENCE [LARGE SCALE GENOMIC DNA]</scope>
    <source>
        <strain evidence="9">JLT2012</strain>
    </source>
</reference>
<protein>
    <submittedName>
        <fullName evidence="8">Ferredoxin</fullName>
    </submittedName>
</protein>
<keyword evidence="6" id="KW-0411">Iron-sulfur</keyword>
<sequence length="384" mass="42895">MDMPAPKRRPTNGQLALARRIKSGESLAMPKAATLDASIYIDDARFCRERETLFESMPVLVAPSALLPEPNSAATHDDYGVPLLLTRDKGGKLRIFLNICRHRGTRLLDAEEVVKAPRIVCPYHAWTYAPDGALAGLPRPEAFEGVDRCDLALIEMPSAEAGGMIWAGLDRQKDYDFSLVTGPLRQDFEALGFADMHLYRRRTHKVEGNWKLIMDAFLESYHVQRLHQNSIARFFGDGEGAGDQIGPHQRSLVTRKAEGEEFDLEDWDVLRRLGTFTYQMLPASVIICSPDYVNVMTIMPQTVRETLVEDFMLIPEPPATDKAEDHWARSWALLDGQVFGKEDFGACRLGQKGLDSGEVGTIVLGGLEQGVKRFHDEVDRQIGA</sequence>
<dbReference type="InterPro" id="IPR015879">
    <property type="entry name" value="Ring_hydroxy_dOase_asu_C_dom"/>
</dbReference>
<keyword evidence="4" id="KW-0560">Oxidoreductase</keyword>
<dbReference type="InterPro" id="IPR017941">
    <property type="entry name" value="Rieske_2Fe-2S"/>
</dbReference>
<dbReference type="InterPro" id="IPR036922">
    <property type="entry name" value="Rieske_2Fe-2S_sf"/>
</dbReference>
<comment type="cofactor">
    <cofactor evidence="1">
        <name>Fe cation</name>
        <dbReference type="ChEBI" id="CHEBI:24875"/>
    </cofactor>
</comment>
<evidence type="ECO:0000259" key="7">
    <source>
        <dbReference type="PROSITE" id="PS51296"/>
    </source>
</evidence>
<dbReference type="GO" id="GO:0005506">
    <property type="term" value="F:iron ion binding"/>
    <property type="evidence" value="ECO:0007669"/>
    <property type="project" value="InterPro"/>
</dbReference>
<gene>
    <name evidence="8" type="ORF">B5C34_00690</name>
</gene>
<keyword evidence="9" id="KW-1185">Reference proteome</keyword>
<dbReference type="SUPFAM" id="SSF55961">
    <property type="entry name" value="Bet v1-like"/>
    <property type="match status" value="1"/>
</dbReference>
<dbReference type="CDD" id="cd03469">
    <property type="entry name" value="Rieske_RO_Alpha_N"/>
    <property type="match status" value="1"/>
</dbReference>
<dbReference type="PANTHER" id="PTHR43756:SF5">
    <property type="entry name" value="CHOLINE MONOOXYGENASE, CHLOROPLASTIC"/>
    <property type="match status" value="1"/>
</dbReference>
<proteinExistence type="predicted"/>
<dbReference type="PRINTS" id="PR00090">
    <property type="entry name" value="RNGDIOXGNASE"/>
</dbReference>
<evidence type="ECO:0000256" key="2">
    <source>
        <dbReference type="ARBA" id="ARBA00022714"/>
    </source>
</evidence>
<accession>A0A219B9R6</accession>
<evidence type="ECO:0000313" key="8">
    <source>
        <dbReference type="EMBL" id="OWV34559.1"/>
    </source>
</evidence>
<keyword evidence="3" id="KW-0479">Metal-binding</keyword>
<organism evidence="8 9">
    <name type="scientific">Pacificimonas flava</name>
    <dbReference type="NCBI Taxonomy" id="1234595"/>
    <lineage>
        <taxon>Bacteria</taxon>
        <taxon>Pseudomonadati</taxon>
        <taxon>Pseudomonadota</taxon>
        <taxon>Alphaproteobacteria</taxon>
        <taxon>Sphingomonadales</taxon>
        <taxon>Sphingosinicellaceae</taxon>
        <taxon>Pacificimonas</taxon>
    </lineage>
</organism>
<evidence type="ECO:0000256" key="3">
    <source>
        <dbReference type="ARBA" id="ARBA00022723"/>
    </source>
</evidence>
<evidence type="ECO:0000256" key="4">
    <source>
        <dbReference type="ARBA" id="ARBA00023002"/>
    </source>
</evidence>
<evidence type="ECO:0000256" key="1">
    <source>
        <dbReference type="ARBA" id="ARBA00001962"/>
    </source>
</evidence>
<dbReference type="GO" id="GO:0016491">
    <property type="term" value="F:oxidoreductase activity"/>
    <property type="evidence" value="ECO:0007669"/>
    <property type="project" value="UniProtKB-KW"/>
</dbReference>
<dbReference type="AlphaFoldDB" id="A0A219B9R6"/>